<protein>
    <submittedName>
        <fullName evidence="2">Uncharacterized protein</fullName>
    </submittedName>
</protein>
<evidence type="ECO:0000313" key="2">
    <source>
        <dbReference type="EMBL" id="OMO85281.1"/>
    </source>
</evidence>
<sequence>MAQKVKTKKNKKKVDDQGDIACMS</sequence>
<dbReference type="Gramene" id="OMO85281">
    <property type="protein sequence ID" value="OMO85281"/>
    <property type="gene ID" value="CCACVL1_10299"/>
</dbReference>
<evidence type="ECO:0000313" key="3">
    <source>
        <dbReference type="Proteomes" id="UP000188268"/>
    </source>
</evidence>
<name>A0A1R3IRT7_COCAP</name>
<proteinExistence type="predicted"/>
<dbReference type="Proteomes" id="UP000188268">
    <property type="component" value="Unassembled WGS sequence"/>
</dbReference>
<dbReference type="EMBL" id="AWWV01009623">
    <property type="protein sequence ID" value="OMO85281.1"/>
    <property type="molecule type" value="Genomic_DNA"/>
</dbReference>
<comment type="caution">
    <text evidence="2">The sequence shown here is derived from an EMBL/GenBank/DDBJ whole genome shotgun (WGS) entry which is preliminary data.</text>
</comment>
<dbReference type="AlphaFoldDB" id="A0A1R3IRT7"/>
<organism evidence="2 3">
    <name type="scientific">Corchorus capsularis</name>
    <name type="common">Jute</name>
    <dbReference type="NCBI Taxonomy" id="210143"/>
    <lineage>
        <taxon>Eukaryota</taxon>
        <taxon>Viridiplantae</taxon>
        <taxon>Streptophyta</taxon>
        <taxon>Embryophyta</taxon>
        <taxon>Tracheophyta</taxon>
        <taxon>Spermatophyta</taxon>
        <taxon>Magnoliopsida</taxon>
        <taxon>eudicotyledons</taxon>
        <taxon>Gunneridae</taxon>
        <taxon>Pentapetalae</taxon>
        <taxon>rosids</taxon>
        <taxon>malvids</taxon>
        <taxon>Malvales</taxon>
        <taxon>Malvaceae</taxon>
        <taxon>Grewioideae</taxon>
        <taxon>Apeibeae</taxon>
        <taxon>Corchorus</taxon>
    </lineage>
</organism>
<accession>A0A1R3IRT7</accession>
<evidence type="ECO:0000256" key="1">
    <source>
        <dbReference type="SAM" id="MobiDB-lite"/>
    </source>
</evidence>
<gene>
    <name evidence="2" type="ORF">CCACVL1_10299</name>
</gene>
<feature type="region of interest" description="Disordered" evidence="1">
    <location>
        <begin position="1"/>
        <end position="24"/>
    </location>
</feature>
<reference evidence="2 3" key="1">
    <citation type="submission" date="2013-09" db="EMBL/GenBank/DDBJ databases">
        <title>Corchorus capsularis genome sequencing.</title>
        <authorList>
            <person name="Alam M."/>
            <person name="Haque M.S."/>
            <person name="Islam M.S."/>
            <person name="Emdad E.M."/>
            <person name="Islam M.M."/>
            <person name="Ahmed B."/>
            <person name="Halim A."/>
            <person name="Hossen Q.M.M."/>
            <person name="Hossain M.Z."/>
            <person name="Ahmed R."/>
            <person name="Khan M.M."/>
            <person name="Islam R."/>
            <person name="Rashid M.M."/>
            <person name="Khan S.A."/>
            <person name="Rahman M.S."/>
            <person name="Alam M."/>
        </authorList>
    </citation>
    <scope>NUCLEOTIDE SEQUENCE [LARGE SCALE GENOMIC DNA]</scope>
    <source>
        <strain evidence="3">cv. CVL-1</strain>
        <tissue evidence="2">Whole seedling</tissue>
    </source>
</reference>
<feature type="compositionally biased region" description="Basic residues" evidence="1">
    <location>
        <begin position="1"/>
        <end position="12"/>
    </location>
</feature>
<keyword evidence="3" id="KW-1185">Reference proteome</keyword>